<protein>
    <submittedName>
        <fullName evidence="2">Uncharacterized protein</fullName>
    </submittedName>
</protein>
<comment type="caution">
    <text evidence="2">The sequence shown here is derived from an EMBL/GenBank/DDBJ whole genome shotgun (WGS) entry which is preliminary data.</text>
</comment>
<dbReference type="EMBL" id="QGKY02001925">
    <property type="protein sequence ID" value="KAF2548602.1"/>
    <property type="molecule type" value="Genomic_DNA"/>
</dbReference>
<accession>A0A8S9GX93</accession>
<evidence type="ECO:0000256" key="1">
    <source>
        <dbReference type="SAM" id="SignalP"/>
    </source>
</evidence>
<name>A0A8S9GX93_BRACR</name>
<proteinExistence type="predicted"/>
<keyword evidence="1" id="KW-0732">Signal</keyword>
<evidence type="ECO:0000313" key="2">
    <source>
        <dbReference type="EMBL" id="KAF2548602.1"/>
    </source>
</evidence>
<feature type="signal peptide" evidence="1">
    <location>
        <begin position="1"/>
        <end position="19"/>
    </location>
</feature>
<feature type="chain" id="PRO_5035752648" evidence="1">
    <location>
        <begin position="20"/>
        <end position="191"/>
    </location>
</feature>
<dbReference type="AlphaFoldDB" id="A0A8S9GX93"/>
<gene>
    <name evidence="2" type="ORF">F2Q70_00021609</name>
</gene>
<reference evidence="2" key="1">
    <citation type="submission" date="2019-12" db="EMBL/GenBank/DDBJ databases">
        <title>Genome sequencing and annotation of Brassica cretica.</title>
        <authorList>
            <person name="Studholme D.J."/>
            <person name="Sarris P.F."/>
        </authorList>
    </citation>
    <scope>NUCLEOTIDE SEQUENCE</scope>
    <source>
        <strain evidence="2">PFS-102/07</strain>
        <tissue evidence="2">Leaf</tissue>
    </source>
</reference>
<organism evidence="2">
    <name type="scientific">Brassica cretica</name>
    <name type="common">Mustard</name>
    <dbReference type="NCBI Taxonomy" id="69181"/>
    <lineage>
        <taxon>Eukaryota</taxon>
        <taxon>Viridiplantae</taxon>
        <taxon>Streptophyta</taxon>
        <taxon>Embryophyta</taxon>
        <taxon>Tracheophyta</taxon>
        <taxon>Spermatophyta</taxon>
        <taxon>Magnoliopsida</taxon>
        <taxon>eudicotyledons</taxon>
        <taxon>Gunneridae</taxon>
        <taxon>Pentapetalae</taxon>
        <taxon>rosids</taxon>
        <taxon>malvids</taxon>
        <taxon>Brassicales</taxon>
        <taxon>Brassicaceae</taxon>
        <taxon>Brassiceae</taxon>
        <taxon>Brassica</taxon>
    </lineage>
</organism>
<sequence length="191" mass="20789">MSFSDFFWLLSAPTWVCHSQRFMMSFNDASKLFSAPAWASHSQCFLNLICPCFPRGRVFLRGISGYIARKSGSKVVGTWDPDPGSWDPKPGSWDPEPGTWNPEDVKTCIFHGSFVGGRAAVLSALGQGSFRRTTSMEFDDISRSSSSDSSCLEALMASRACYIAASCLPADLMLGMTAHVGPKGCRGLTYS</sequence>